<gene>
    <name evidence="7" type="ordered locus">Sden_1969</name>
</gene>
<dbReference type="Proteomes" id="UP000001982">
    <property type="component" value="Chromosome"/>
</dbReference>
<keyword evidence="2" id="KW-1003">Cell membrane</keyword>
<evidence type="ECO:0000256" key="5">
    <source>
        <dbReference type="ARBA" id="ARBA00023136"/>
    </source>
</evidence>
<organism evidence="7 8">
    <name type="scientific">Shewanella denitrificans (strain OS217 / ATCC BAA-1090 / DSM 15013)</name>
    <dbReference type="NCBI Taxonomy" id="318161"/>
    <lineage>
        <taxon>Bacteria</taxon>
        <taxon>Pseudomonadati</taxon>
        <taxon>Pseudomonadota</taxon>
        <taxon>Gammaproteobacteria</taxon>
        <taxon>Alteromonadales</taxon>
        <taxon>Shewanellaceae</taxon>
        <taxon>Shewanella</taxon>
    </lineage>
</organism>
<evidence type="ECO:0000256" key="4">
    <source>
        <dbReference type="ARBA" id="ARBA00022989"/>
    </source>
</evidence>
<evidence type="ECO:0000256" key="2">
    <source>
        <dbReference type="ARBA" id="ARBA00022475"/>
    </source>
</evidence>
<feature type="transmembrane region" description="Helical" evidence="6">
    <location>
        <begin position="53"/>
        <end position="72"/>
    </location>
</feature>
<name>Q12MS4_SHEDO</name>
<evidence type="ECO:0000256" key="1">
    <source>
        <dbReference type="ARBA" id="ARBA00004651"/>
    </source>
</evidence>
<dbReference type="OrthoDB" id="9181004at2"/>
<keyword evidence="8" id="KW-1185">Reference proteome</keyword>
<dbReference type="HOGENOM" id="CLU_2261905_0_0_6"/>
<dbReference type="Pfam" id="PF03626">
    <property type="entry name" value="COX4_pro"/>
    <property type="match status" value="1"/>
</dbReference>
<comment type="subcellular location">
    <subcellularLocation>
        <location evidence="1">Cell membrane</location>
        <topology evidence="1">Multi-pass membrane protein</topology>
    </subcellularLocation>
</comment>
<dbReference type="GO" id="GO:0005886">
    <property type="term" value="C:plasma membrane"/>
    <property type="evidence" value="ECO:0007669"/>
    <property type="project" value="UniProtKB-SubCell"/>
</dbReference>
<dbReference type="AlphaFoldDB" id="Q12MS4"/>
<dbReference type="KEGG" id="sdn:Sden_1969"/>
<evidence type="ECO:0000256" key="6">
    <source>
        <dbReference type="SAM" id="Phobius"/>
    </source>
</evidence>
<protein>
    <submittedName>
        <fullName evidence="7">Uncharacterized protein</fullName>
    </submittedName>
</protein>
<proteinExistence type="predicted"/>
<keyword evidence="5 6" id="KW-0472">Membrane</keyword>
<dbReference type="STRING" id="318161.Sden_1969"/>
<sequence>MPNTQCSKHTSLIHQAAILLIGLTCLTTAISYFPLDALADYTVLANNGVRMLSIALILLMTMIKGMQIVDVFMEMRTAPRAFRLFTLSYPVIIPVLLTAILYL</sequence>
<reference evidence="7 8" key="1">
    <citation type="submission" date="2006-03" db="EMBL/GenBank/DDBJ databases">
        <title>Complete sequence of Shewanella denitrificans OS217.</title>
        <authorList>
            <consortium name="US DOE Joint Genome Institute"/>
            <person name="Copeland A."/>
            <person name="Lucas S."/>
            <person name="Lapidus A."/>
            <person name="Barry K."/>
            <person name="Detter J.C."/>
            <person name="Glavina del Rio T."/>
            <person name="Hammon N."/>
            <person name="Israni S."/>
            <person name="Dalin E."/>
            <person name="Tice H."/>
            <person name="Pitluck S."/>
            <person name="Brettin T."/>
            <person name="Bruce D."/>
            <person name="Han C."/>
            <person name="Tapia R."/>
            <person name="Gilna P."/>
            <person name="Kiss H."/>
            <person name="Schmutz J."/>
            <person name="Larimer F."/>
            <person name="Land M."/>
            <person name="Hauser L."/>
            <person name="Kyrpides N."/>
            <person name="Lykidis A."/>
            <person name="Richardson P."/>
        </authorList>
    </citation>
    <scope>NUCLEOTIDE SEQUENCE [LARGE SCALE GENOMIC DNA]</scope>
    <source>
        <strain evidence="8">OS217 / ATCC BAA-1090 / DSM 15013</strain>
    </source>
</reference>
<evidence type="ECO:0000256" key="3">
    <source>
        <dbReference type="ARBA" id="ARBA00022692"/>
    </source>
</evidence>
<accession>Q12MS4</accession>
<dbReference type="RefSeq" id="WP_011496408.1">
    <property type="nucleotide sequence ID" value="NC_007954.1"/>
</dbReference>
<keyword evidence="3 6" id="KW-0812">Transmembrane</keyword>
<dbReference type="EMBL" id="CP000302">
    <property type="protein sequence ID" value="ABE55252.1"/>
    <property type="molecule type" value="Genomic_DNA"/>
</dbReference>
<dbReference type="InterPro" id="IPR005171">
    <property type="entry name" value="Cyt_c_oxidase_su4_prok"/>
</dbReference>
<keyword evidence="4 6" id="KW-1133">Transmembrane helix</keyword>
<feature type="transmembrane region" description="Helical" evidence="6">
    <location>
        <begin position="12"/>
        <end position="33"/>
    </location>
</feature>
<feature type="transmembrane region" description="Helical" evidence="6">
    <location>
        <begin position="84"/>
        <end position="102"/>
    </location>
</feature>
<evidence type="ECO:0000313" key="7">
    <source>
        <dbReference type="EMBL" id="ABE55252.1"/>
    </source>
</evidence>
<evidence type="ECO:0000313" key="8">
    <source>
        <dbReference type="Proteomes" id="UP000001982"/>
    </source>
</evidence>